<dbReference type="RefSeq" id="WP_252435555.1">
    <property type="nucleotide sequence ID" value="NZ_JAGSOV010000009.1"/>
</dbReference>
<feature type="region of interest" description="Disordered" evidence="1">
    <location>
        <begin position="1"/>
        <end position="32"/>
    </location>
</feature>
<feature type="region of interest" description="Disordered" evidence="1">
    <location>
        <begin position="58"/>
        <end position="79"/>
    </location>
</feature>
<comment type="caution">
    <text evidence="2">The sequence shown here is derived from an EMBL/GenBank/DDBJ whole genome shotgun (WGS) entry which is preliminary data.</text>
</comment>
<keyword evidence="3" id="KW-1185">Reference proteome</keyword>
<sequence>MTVQPGDELPDTAMATGNDYEPGIPPGPLDPEERAVLDELRHADGPDVVAVADEDLPEYADAVSDETIASPPHDDRSAR</sequence>
<protein>
    <recommendedName>
        <fullName evidence="4">DUF5709 domain-containing protein</fullName>
    </recommendedName>
</protein>
<gene>
    <name evidence="2" type="ORF">KDL28_02605</name>
</gene>
<proteinExistence type="predicted"/>
<evidence type="ECO:0000256" key="1">
    <source>
        <dbReference type="SAM" id="MobiDB-lite"/>
    </source>
</evidence>
<dbReference type="EMBL" id="JAGSOV010000009">
    <property type="protein sequence ID" value="MCO1653939.1"/>
    <property type="molecule type" value="Genomic_DNA"/>
</dbReference>
<reference evidence="2" key="1">
    <citation type="submission" date="2021-04" db="EMBL/GenBank/DDBJ databases">
        <title>Pseudonocardia sp. nov., isolated from sandy soil of mangrove forest.</title>
        <authorList>
            <person name="Zan Z."/>
            <person name="Huang R."/>
            <person name="Liu W."/>
        </authorList>
    </citation>
    <scope>NUCLEOTIDE SEQUENCE</scope>
    <source>
        <strain evidence="2">S2-4</strain>
    </source>
</reference>
<dbReference type="Proteomes" id="UP001165283">
    <property type="component" value="Unassembled WGS sequence"/>
</dbReference>
<organism evidence="2 3">
    <name type="scientific">Pseudonocardia humida</name>
    <dbReference type="NCBI Taxonomy" id="2800819"/>
    <lineage>
        <taxon>Bacteria</taxon>
        <taxon>Bacillati</taxon>
        <taxon>Actinomycetota</taxon>
        <taxon>Actinomycetes</taxon>
        <taxon>Pseudonocardiales</taxon>
        <taxon>Pseudonocardiaceae</taxon>
        <taxon>Pseudonocardia</taxon>
    </lineage>
</organism>
<evidence type="ECO:0000313" key="2">
    <source>
        <dbReference type="EMBL" id="MCO1653939.1"/>
    </source>
</evidence>
<name>A0ABT0ZTC2_9PSEU</name>
<accession>A0ABT0ZTC2</accession>
<evidence type="ECO:0000313" key="3">
    <source>
        <dbReference type="Proteomes" id="UP001165283"/>
    </source>
</evidence>
<evidence type="ECO:0008006" key="4">
    <source>
        <dbReference type="Google" id="ProtNLM"/>
    </source>
</evidence>